<dbReference type="InterPro" id="IPR013083">
    <property type="entry name" value="Znf_RING/FYVE/PHD"/>
</dbReference>
<keyword evidence="8" id="KW-1185">Reference proteome</keyword>
<dbReference type="Proteomes" id="UP001652741">
    <property type="component" value="Chromosome ssa16"/>
</dbReference>
<dbReference type="GO" id="GO:0004842">
    <property type="term" value="F:ubiquitin-protein transferase activity"/>
    <property type="evidence" value="ECO:0007669"/>
    <property type="project" value="InterPro"/>
</dbReference>
<feature type="region of interest" description="Disordered" evidence="6">
    <location>
        <begin position="466"/>
        <end position="524"/>
    </location>
</feature>
<keyword evidence="5" id="KW-0175">Coiled coil</keyword>
<evidence type="ECO:0000256" key="6">
    <source>
        <dbReference type="SAM" id="MobiDB-lite"/>
    </source>
</evidence>
<evidence type="ECO:0000256" key="3">
    <source>
        <dbReference type="ARBA" id="ARBA00022833"/>
    </source>
</evidence>
<dbReference type="GO" id="GO:0006275">
    <property type="term" value="P:regulation of DNA replication"/>
    <property type="evidence" value="ECO:0007669"/>
    <property type="project" value="InterPro"/>
</dbReference>
<organism evidence="8 9">
    <name type="scientific">Salmo salar</name>
    <name type="common">Atlantic salmon</name>
    <dbReference type="NCBI Taxonomy" id="8030"/>
    <lineage>
        <taxon>Eukaryota</taxon>
        <taxon>Metazoa</taxon>
        <taxon>Chordata</taxon>
        <taxon>Craniata</taxon>
        <taxon>Vertebrata</taxon>
        <taxon>Euteleostomi</taxon>
        <taxon>Actinopterygii</taxon>
        <taxon>Neopterygii</taxon>
        <taxon>Teleostei</taxon>
        <taxon>Protacanthopterygii</taxon>
        <taxon>Salmoniformes</taxon>
        <taxon>Salmonidae</taxon>
        <taxon>Salmoninae</taxon>
        <taxon>Salmo</taxon>
    </lineage>
</organism>
<dbReference type="GeneID" id="106575007"/>
<protein>
    <submittedName>
        <fullName evidence="9">ORC ubiquitin ligase 1</fullName>
    </submittedName>
</protein>
<proteinExistence type="predicted"/>
<dbReference type="CDD" id="cd16562">
    <property type="entry name" value="RING-HC_RNF219"/>
    <property type="match status" value="1"/>
</dbReference>
<dbReference type="GO" id="GO:0006513">
    <property type="term" value="P:protein monoubiquitination"/>
    <property type="evidence" value="ECO:0007669"/>
    <property type="project" value="InterPro"/>
</dbReference>
<evidence type="ECO:0000313" key="9">
    <source>
        <dbReference type="RefSeq" id="XP_014006610.2"/>
    </source>
</evidence>
<dbReference type="Bgee" id="ENSSSAG00000024110">
    <property type="expression patterns" value="Expressed in ovary and 23 other cell types or tissues"/>
</dbReference>
<keyword evidence="1" id="KW-0479">Metal-binding</keyword>
<name>A0A1S3MU28_SALSA</name>
<evidence type="ECO:0000313" key="8">
    <source>
        <dbReference type="Proteomes" id="UP001652741"/>
    </source>
</evidence>
<evidence type="ECO:0000259" key="7">
    <source>
        <dbReference type="PROSITE" id="PS50089"/>
    </source>
</evidence>
<evidence type="ECO:0000256" key="5">
    <source>
        <dbReference type="SAM" id="Coils"/>
    </source>
</evidence>
<evidence type="ECO:0000256" key="4">
    <source>
        <dbReference type="PROSITE-ProRule" id="PRU00175"/>
    </source>
</evidence>
<dbReference type="STRING" id="8030.ENSSSAP00000025330"/>
<dbReference type="PANTHER" id="PTHR14609">
    <property type="entry name" value="RING FINGER PROTEIN 219"/>
    <property type="match status" value="1"/>
</dbReference>
<feature type="domain" description="RING-type" evidence="7">
    <location>
        <begin position="18"/>
        <end position="56"/>
    </location>
</feature>
<dbReference type="SUPFAM" id="SSF57850">
    <property type="entry name" value="RING/U-box"/>
    <property type="match status" value="1"/>
</dbReference>
<reference evidence="9" key="1">
    <citation type="submission" date="2025-08" db="UniProtKB">
        <authorList>
            <consortium name="RefSeq"/>
        </authorList>
    </citation>
    <scope>IDENTIFICATION</scope>
</reference>
<dbReference type="PROSITE" id="PS50089">
    <property type="entry name" value="ZF_RING_2"/>
    <property type="match status" value="1"/>
</dbReference>
<feature type="compositionally biased region" description="Basic and acidic residues" evidence="6">
    <location>
        <begin position="727"/>
        <end position="736"/>
    </location>
</feature>
<dbReference type="KEGG" id="sasa:106575007"/>
<sequence>MANNFQNVTLSLTLPISCQICLGKVRQPVICANNHVFCSCCMDIWLKKASQCPSCRVPITSENPCRQIIGGTNESESNESYSVKKHLRKTRGELLLREYEDEMEGLLKENEDLRNKNQSLESQLKTVLDPCTVTASRREDRGLEPSVVEDWSNKLRAATDGYNRIKLDVEKLKEANKILRCQTIDLVQENVRLKAEVASRSPQKFGRYTVAALEAKIHQYERDVDHLKKALERSDQYIEELEARSGGGAEGLQRNPREAPQSHTDARPESTSSGEGEAETRVHYQRISAMTRSLSDIEKVCTSLEGESKTLSAHHSYLLETSNAMELNASSGSEAFRDHRRGFDVTLVGHKDSIETDRIDTIVPSDLFQLSTPSSAFRSLSLKSPSVGEDKKLGYKAVTYLRRLSFEDSVTPSSSNSASTVATKRSGLTTQLSNGVSSSNVAKSGLSVATEPLFWAAAWQSHEASDMTSVTSVTSPNHNGEEEEEQHLNTSSGSGHSERNPTAGVTTSHNLTEDETDPMSSEASMDAAYLDKISELDSMMLEGPESCSSAGSHLSLASSLTSAETPDLTLDLRLDVTLVPEAEGCSELFLDPDSEQDRGGQTEAEGFDLACGIKGTSSIPVTVSESQAASLAATSTTTGSGSGSSSGRDAGSGDHSLLDSTGPAREQAGQGHLSDPSQTDELSFDLLFDPLTETRTGPGGPSAWQASANHHHEDHDVSSGCCSADRPGGDAVREKSTVTPCQATKRKSHSPFNVGSPSKHSKFM</sequence>
<dbReference type="InterPro" id="IPR035691">
    <property type="entry name" value="OBI1_RING-HC"/>
</dbReference>
<keyword evidence="2 4" id="KW-0863">Zinc-finger</keyword>
<dbReference type="PaxDb" id="8030-ENSSSAP00000025330"/>
<evidence type="ECO:0000256" key="1">
    <source>
        <dbReference type="ARBA" id="ARBA00022723"/>
    </source>
</evidence>
<evidence type="ECO:0000256" key="2">
    <source>
        <dbReference type="ARBA" id="ARBA00022771"/>
    </source>
</evidence>
<keyword evidence="3" id="KW-0862">Zinc</keyword>
<feature type="region of interest" description="Disordered" evidence="6">
    <location>
        <begin position="243"/>
        <end position="280"/>
    </location>
</feature>
<keyword evidence="9" id="KW-0436">Ligase</keyword>
<dbReference type="Gene3D" id="3.30.40.10">
    <property type="entry name" value="Zinc/RING finger domain, C3HC4 (zinc finger)"/>
    <property type="match status" value="1"/>
</dbReference>
<dbReference type="PANTHER" id="PTHR14609:SF1">
    <property type="entry name" value="ORC UBIQUITIN LIGASE 1"/>
    <property type="match status" value="1"/>
</dbReference>
<feature type="compositionally biased region" description="Polar residues" evidence="6">
    <location>
        <begin position="466"/>
        <end position="478"/>
    </location>
</feature>
<dbReference type="AlphaFoldDB" id="A0A1S3MU28"/>
<accession>A0A1S3MU28</accession>
<feature type="compositionally biased region" description="Low complexity" evidence="6">
    <location>
        <begin position="633"/>
        <end position="649"/>
    </location>
</feature>
<feature type="region of interest" description="Disordered" evidence="6">
    <location>
        <begin position="633"/>
        <end position="764"/>
    </location>
</feature>
<dbReference type="InterPro" id="IPR001841">
    <property type="entry name" value="Znf_RING"/>
</dbReference>
<dbReference type="RefSeq" id="XP_014006610.2">
    <property type="nucleotide sequence ID" value="XM_014151135.2"/>
</dbReference>
<dbReference type="InterPro" id="IPR039209">
    <property type="entry name" value="OBI1"/>
</dbReference>
<feature type="coiled-coil region" evidence="5">
    <location>
        <begin position="89"/>
        <end position="123"/>
    </location>
</feature>
<dbReference type="GO" id="GO:0008270">
    <property type="term" value="F:zinc ion binding"/>
    <property type="evidence" value="ECO:0007669"/>
    <property type="project" value="UniProtKB-KW"/>
</dbReference>
<gene>
    <name evidence="9" type="primary">LOC106575007</name>
</gene>